<dbReference type="Proteomes" id="UP000366051">
    <property type="component" value="Chromosome"/>
</dbReference>
<keyword evidence="1" id="KW-1133">Transmembrane helix</keyword>
<keyword evidence="1" id="KW-0472">Membrane</keyword>
<protein>
    <submittedName>
        <fullName evidence="2">Uncharacterized protein</fullName>
    </submittedName>
</protein>
<reference evidence="3" key="1">
    <citation type="submission" date="2019-11" db="EMBL/GenBank/DDBJ databases">
        <title>Genome sequence of Heliorestis convoluta strain HH, an alkaliphilic and minimalistic phototrophic bacterium from a soda lake in Egypt.</title>
        <authorList>
            <person name="Dewey E.D."/>
            <person name="Stokes L.M."/>
            <person name="Burchell B.M."/>
            <person name="Shaffer K.N."/>
            <person name="Huntington A.M."/>
            <person name="Baker J.M."/>
            <person name="Nadendla S."/>
            <person name="Giglio M.G."/>
            <person name="Touchman J.W."/>
            <person name="Blankenship R.E."/>
            <person name="Madigan M.T."/>
            <person name="Sattley W.M."/>
        </authorList>
    </citation>
    <scope>NUCLEOTIDE SEQUENCE [LARGE SCALE GENOMIC DNA]</scope>
    <source>
        <strain evidence="3">HH</strain>
    </source>
</reference>
<gene>
    <name evidence="2" type="ORF">FTV88_1144</name>
</gene>
<organism evidence="2 3">
    <name type="scientific">Heliorestis convoluta</name>
    <dbReference type="NCBI Taxonomy" id="356322"/>
    <lineage>
        <taxon>Bacteria</taxon>
        <taxon>Bacillati</taxon>
        <taxon>Bacillota</taxon>
        <taxon>Clostridia</taxon>
        <taxon>Eubacteriales</taxon>
        <taxon>Heliobacteriaceae</taxon>
        <taxon>Heliorestis</taxon>
    </lineage>
</organism>
<proteinExistence type="predicted"/>
<accession>A0A5Q2MZ51</accession>
<dbReference type="EMBL" id="CP045875">
    <property type="protein sequence ID" value="QGG47291.1"/>
    <property type="molecule type" value="Genomic_DNA"/>
</dbReference>
<sequence>MALVLPFFLCNFIRGRGFFSFCFRWFFSFFYCGCFFMKKELKDFCF</sequence>
<feature type="transmembrane region" description="Helical" evidence="1">
    <location>
        <begin position="18"/>
        <end position="37"/>
    </location>
</feature>
<dbReference type="AlphaFoldDB" id="A0A5Q2MZ51"/>
<evidence type="ECO:0000313" key="3">
    <source>
        <dbReference type="Proteomes" id="UP000366051"/>
    </source>
</evidence>
<keyword evidence="1" id="KW-0812">Transmembrane</keyword>
<name>A0A5Q2MZ51_9FIRM</name>
<evidence type="ECO:0000256" key="1">
    <source>
        <dbReference type="SAM" id="Phobius"/>
    </source>
</evidence>
<keyword evidence="3" id="KW-1185">Reference proteome</keyword>
<dbReference type="KEGG" id="hcv:FTV88_1144"/>
<evidence type="ECO:0000313" key="2">
    <source>
        <dbReference type="EMBL" id="QGG47291.1"/>
    </source>
</evidence>